<dbReference type="EMBL" id="KZ857419">
    <property type="protein sequence ID" value="RDX47345.1"/>
    <property type="molecule type" value="Genomic_DNA"/>
</dbReference>
<dbReference type="GO" id="GO:0005506">
    <property type="term" value="F:iron ion binding"/>
    <property type="evidence" value="ECO:0007669"/>
    <property type="project" value="InterPro"/>
</dbReference>
<comment type="similarity">
    <text evidence="3 10">Belongs to the cytochrome P450 family.</text>
</comment>
<dbReference type="InterPro" id="IPR036396">
    <property type="entry name" value="Cyt_P450_sf"/>
</dbReference>
<comment type="cofactor">
    <cofactor evidence="1 9">
        <name>heme</name>
        <dbReference type="ChEBI" id="CHEBI:30413"/>
    </cofactor>
</comment>
<dbReference type="InterPro" id="IPR002401">
    <property type="entry name" value="Cyt_P450_E_grp-I"/>
</dbReference>
<dbReference type="Proteomes" id="UP000256964">
    <property type="component" value="Unassembled WGS sequence"/>
</dbReference>
<evidence type="ECO:0000256" key="7">
    <source>
        <dbReference type="ARBA" id="ARBA00023004"/>
    </source>
</evidence>
<evidence type="ECO:0000256" key="11">
    <source>
        <dbReference type="SAM" id="Phobius"/>
    </source>
</evidence>
<dbReference type="STRING" id="139420.A0A371D493"/>
<dbReference type="Pfam" id="PF00067">
    <property type="entry name" value="p450"/>
    <property type="match status" value="1"/>
</dbReference>
<evidence type="ECO:0000256" key="3">
    <source>
        <dbReference type="ARBA" id="ARBA00010617"/>
    </source>
</evidence>
<dbReference type="PANTHER" id="PTHR24305">
    <property type="entry name" value="CYTOCHROME P450"/>
    <property type="match status" value="1"/>
</dbReference>
<gene>
    <name evidence="12" type="ORF">OH76DRAFT_775522</name>
</gene>
<keyword evidence="8 10" id="KW-0503">Monooxygenase</keyword>
<organism evidence="12 13">
    <name type="scientific">Lentinus brumalis</name>
    <dbReference type="NCBI Taxonomy" id="2498619"/>
    <lineage>
        <taxon>Eukaryota</taxon>
        <taxon>Fungi</taxon>
        <taxon>Dikarya</taxon>
        <taxon>Basidiomycota</taxon>
        <taxon>Agaricomycotina</taxon>
        <taxon>Agaricomycetes</taxon>
        <taxon>Polyporales</taxon>
        <taxon>Polyporaceae</taxon>
        <taxon>Lentinus</taxon>
    </lineage>
</organism>
<dbReference type="OrthoDB" id="1470350at2759"/>
<keyword evidence="11" id="KW-1133">Transmembrane helix</keyword>
<evidence type="ECO:0000256" key="10">
    <source>
        <dbReference type="RuleBase" id="RU000461"/>
    </source>
</evidence>
<protein>
    <submittedName>
        <fullName evidence="12">Cytochrome P450</fullName>
    </submittedName>
</protein>
<keyword evidence="11" id="KW-0812">Transmembrane</keyword>
<keyword evidence="5 9" id="KW-0479">Metal-binding</keyword>
<evidence type="ECO:0000256" key="8">
    <source>
        <dbReference type="ARBA" id="ARBA00023033"/>
    </source>
</evidence>
<proteinExistence type="inferred from homology"/>
<dbReference type="PROSITE" id="PS00086">
    <property type="entry name" value="CYTOCHROME_P450"/>
    <property type="match status" value="1"/>
</dbReference>
<dbReference type="PANTHER" id="PTHR24305:SF166">
    <property type="entry name" value="CYTOCHROME P450 12A4, MITOCHONDRIAL-RELATED"/>
    <property type="match status" value="1"/>
</dbReference>
<evidence type="ECO:0000256" key="9">
    <source>
        <dbReference type="PIRSR" id="PIRSR602401-1"/>
    </source>
</evidence>
<evidence type="ECO:0000256" key="5">
    <source>
        <dbReference type="ARBA" id="ARBA00022723"/>
    </source>
</evidence>
<dbReference type="SUPFAM" id="SSF48264">
    <property type="entry name" value="Cytochrome P450"/>
    <property type="match status" value="1"/>
</dbReference>
<keyword evidence="11" id="KW-0472">Membrane</keyword>
<keyword evidence="6 10" id="KW-0560">Oxidoreductase</keyword>
<dbReference type="AlphaFoldDB" id="A0A371D493"/>
<evidence type="ECO:0000313" key="13">
    <source>
        <dbReference type="Proteomes" id="UP000256964"/>
    </source>
</evidence>
<keyword evidence="7 9" id="KW-0408">Iron</keyword>
<dbReference type="PRINTS" id="PR00385">
    <property type="entry name" value="P450"/>
</dbReference>
<dbReference type="CDD" id="cd11069">
    <property type="entry name" value="CYP_FUM15-like"/>
    <property type="match status" value="1"/>
</dbReference>
<evidence type="ECO:0000256" key="1">
    <source>
        <dbReference type="ARBA" id="ARBA00001971"/>
    </source>
</evidence>
<evidence type="ECO:0000256" key="2">
    <source>
        <dbReference type="ARBA" id="ARBA00005179"/>
    </source>
</evidence>
<dbReference type="GO" id="GO:0004497">
    <property type="term" value="F:monooxygenase activity"/>
    <property type="evidence" value="ECO:0007669"/>
    <property type="project" value="UniProtKB-KW"/>
</dbReference>
<comment type="pathway">
    <text evidence="2">Secondary metabolite biosynthesis.</text>
</comment>
<reference evidence="12 13" key="1">
    <citation type="journal article" date="2018" name="Biotechnol. Biofuels">
        <title>Integrative visual omics of the white-rot fungus Polyporus brumalis exposes the biotechnological potential of its oxidative enzymes for delignifying raw plant biomass.</title>
        <authorList>
            <person name="Miyauchi S."/>
            <person name="Rancon A."/>
            <person name="Drula E."/>
            <person name="Hage H."/>
            <person name="Chaduli D."/>
            <person name="Favel A."/>
            <person name="Grisel S."/>
            <person name="Henrissat B."/>
            <person name="Herpoel-Gimbert I."/>
            <person name="Ruiz-Duenas F.J."/>
            <person name="Chevret D."/>
            <person name="Hainaut M."/>
            <person name="Lin J."/>
            <person name="Wang M."/>
            <person name="Pangilinan J."/>
            <person name="Lipzen A."/>
            <person name="Lesage-Meessen L."/>
            <person name="Navarro D."/>
            <person name="Riley R."/>
            <person name="Grigoriev I.V."/>
            <person name="Zhou S."/>
            <person name="Raouche S."/>
            <person name="Rosso M.N."/>
        </authorList>
    </citation>
    <scope>NUCLEOTIDE SEQUENCE [LARGE SCALE GENOMIC DNA]</scope>
    <source>
        <strain evidence="12 13">BRFM 1820</strain>
    </source>
</reference>
<keyword evidence="13" id="KW-1185">Reference proteome</keyword>
<accession>A0A371D493</accession>
<dbReference type="GO" id="GO:0016705">
    <property type="term" value="F:oxidoreductase activity, acting on paired donors, with incorporation or reduction of molecular oxygen"/>
    <property type="evidence" value="ECO:0007669"/>
    <property type="project" value="InterPro"/>
</dbReference>
<evidence type="ECO:0000256" key="4">
    <source>
        <dbReference type="ARBA" id="ARBA00022617"/>
    </source>
</evidence>
<feature type="binding site" description="axial binding residue" evidence="9">
    <location>
        <position position="506"/>
    </location>
    <ligand>
        <name>heme</name>
        <dbReference type="ChEBI" id="CHEBI:30413"/>
    </ligand>
    <ligandPart>
        <name>Fe</name>
        <dbReference type="ChEBI" id="CHEBI:18248"/>
    </ligandPart>
</feature>
<evidence type="ECO:0000313" key="12">
    <source>
        <dbReference type="EMBL" id="RDX47345.1"/>
    </source>
</evidence>
<dbReference type="PRINTS" id="PR00463">
    <property type="entry name" value="EP450I"/>
</dbReference>
<dbReference type="InterPro" id="IPR050121">
    <property type="entry name" value="Cytochrome_P450_monoxygenase"/>
</dbReference>
<keyword evidence="4 9" id="KW-0349">Heme</keyword>
<sequence length="564" mass="63043">MSRPYALRSQNSAPFLQWVGAAFCALLAVVLWLLYRHYLTRSPLDNLPGPKPGSSAAALGNLKDMTDAEAAGKRMQDLAETYGPAAVLPGILGVRMLNLFDPKALHSIFVKDIDYFPHDLNPSNDLRFLLGPGVLTTEGSQHRRQRKILNPVFSAAHLRNMTHIFYDVTHKLRRALETRVDESPEQVDVNGWMGRTTLEMLGQAGLGYSFENFVEDSSDAFGEAIKMFFPLLTTRLPLLGVVIALASNYLSESTMRSILRRYPSANLQRMLDISETMARRSQEIIDEKKAALTRGDEDALQRVGEGKDIMSVLLKDNINASVTERLTDEELVAQMSTLILAGMDTTSNALSRILHLLALHPSVQEKLRAEIREARGCSGPHDEGSDISYDELVKLPYLDAICRETLRLYPPVPALIRRPTKDIVIPLQWPVRGKDGSLITEIPVPKGTFVIAAIRASNCNKALWGEDAMEWRPERWLEPLPAELEEARIPGVYSHLMTFSGGGRSCIGFKFSQLEMKVVLSVLLSKFKFELTDKPIVWKMSAVIYPTMDAKSTRPEMVLKVTRI</sequence>
<dbReference type="Gene3D" id="1.10.630.10">
    <property type="entry name" value="Cytochrome P450"/>
    <property type="match status" value="1"/>
</dbReference>
<feature type="transmembrane region" description="Helical" evidence="11">
    <location>
        <begin position="15"/>
        <end position="35"/>
    </location>
</feature>
<name>A0A371D493_9APHY</name>
<dbReference type="InterPro" id="IPR001128">
    <property type="entry name" value="Cyt_P450"/>
</dbReference>
<dbReference type="InterPro" id="IPR017972">
    <property type="entry name" value="Cyt_P450_CS"/>
</dbReference>
<dbReference type="GO" id="GO:0020037">
    <property type="term" value="F:heme binding"/>
    <property type="evidence" value="ECO:0007669"/>
    <property type="project" value="InterPro"/>
</dbReference>
<evidence type="ECO:0000256" key="6">
    <source>
        <dbReference type="ARBA" id="ARBA00023002"/>
    </source>
</evidence>